<dbReference type="SUPFAM" id="SSF52096">
    <property type="entry name" value="ClpP/crotonase"/>
    <property type="match status" value="1"/>
</dbReference>
<comment type="similarity">
    <text evidence="1 3">Belongs to the enoyl-CoA hydratase/isomerase family.</text>
</comment>
<dbReference type="CDD" id="cd06558">
    <property type="entry name" value="crotonase-like"/>
    <property type="match status" value="1"/>
</dbReference>
<organism evidence="4 5">
    <name type="scientific">Aplysia californica</name>
    <name type="common">California sea hare</name>
    <dbReference type="NCBI Taxonomy" id="6500"/>
    <lineage>
        <taxon>Eukaryota</taxon>
        <taxon>Metazoa</taxon>
        <taxon>Spiralia</taxon>
        <taxon>Lophotrochozoa</taxon>
        <taxon>Mollusca</taxon>
        <taxon>Gastropoda</taxon>
        <taxon>Heterobranchia</taxon>
        <taxon>Euthyneura</taxon>
        <taxon>Tectipleura</taxon>
        <taxon>Aplysiida</taxon>
        <taxon>Aplysioidea</taxon>
        <taxon>Aplysiidae</taxon>
        <taxon>Aplysia</taxon>
    </lineage>
</organism>
<keyword evidence="4" id="KW-1185">Reference proteome</keyword>
<dbReference type="PROSITE" id="PS00166">
    <property type="entry name" value="ENOYL_COA_HYDRATASE"/>
    <property type="match status" value="1"/>
</dbReference>
<keyword evidence="2" id="KW-0456">Lyase</keyword>
<sequence>MAVHSVKRLLLACVFRTGPIKLGSRCLSSSTTTTTQFEAAPSVADEVKVDHLDGDQKGIAVLSLRRFRYKNAMGKNFLIRISDAVEEMRFNNDIRCVVVRSEVPGVFCAGADLKERLQMTDKEVAEFVNTHIRENITRLQNLPMPTIAAIDGAALGGGLELALGCDLRVASSNAKIGLIETSLAIFPGGGGTQRLPRTVGVALAKELIFTSRVLDGVQAKEHGIVNHCVEQNDNGDAAYLRALQLAEEILPNGPIGVRMAKAAISKGSQVDLESGLKFEEAYYAQIIPTKDRIEGLKAFKEKRRPKYEGH</sequence>
<dbReference type="RefSeq" id="XP_005095876.1">
    <property type="nucleotide sequence ID" value="XM_005095819.3"/>
</dbReference>
<dbReference type="Proteomes" id="UP000694888">
    <property type="component" value="Unplaced"/>
</dbReference>
<dbReference type="InterPro" id="IPR014748">
    <property type="entry name" value="Enoyl-CoA_hydra_C"/>
</dbReference>
<evidence type="ECO:0000256" key="3">
    <source>
        <dbReference type="RuleBase" id="RU003707"/>
    </source>
</evidence>
<dbReference type="Gene3D" id="3.90.226.10">
    <property type="entry name" value="2-enoyl-CoA Hydratase, Chain A, domain 1"/>
    <property type="match status" value="1"/>
</dbReference>
<accession>A0ABM0JKJ3</accession>
<protein>
    <submittedName>
        <fullName evidence="5">Methylglutaconyl-CoA hydratase, mitochondrial</fullName>
    </submittedName>
</protein>
<evidence type="ECO:0000313" key="5">
    <source>
        <dbReference type="RefSeq" id="XP_005095876.1"/>
    </source>
</evidence>
<dbReference type="InterPro" id="IPR018376">
    <property type="entry name" value="Enoyl-CoA_hyd/isom_CS"/>
</dbReference>
<dbReference type="GeneID" id="101845231"/>
<evidence type="ECO:0000256" key="2">
    <source>
        <dbReference type="ARBA" id="ARBA00023239"/>
    </source>
</evidence>
<dbReference type="InterPro" id="IPR029045">
    <property type="entry name" value="ClpP/crotonase-like_dom_sf"/>
</dbReference>
<name>A0ABM0JKJ3_APLCA</name>
<dbReference type="Pfam" id="PF00378">
    <property type="entry name" value="ECH_1"/>
    <property type="match status" value="1"/>
</dbReference>
<gene>
    <name evidence="5" type="primary">LOC101845231</name>
</gene>
<dbReference type="InterPro" id="IPR001753">
    <property type="entry name" value="Enoyl-CoA_hydra/iso"/>
</dbReference>
<dbReference type="PANTHER" id="PTHR11941:SF171">
    <property type="entry name" value="SD19268P"/>
    <property type="match status" value="1"/>
</dbReference>
<evidence type="ECO:0000256" key="1">
    <source>
        <dbReference type="ARBA" id="ARBA00005254"/>
    </source>
</evidence>
<proteinExistence type="inferred from homology"/>
<dbReference type="PANTHER" id="PTHR11941">
    <property type="entry name" value="ENOYL-COA HYDRATASE-RELATED"/>
    <property type="match status" value="1"/>
</dbReference>
<evidence type="ECO:0000313" key="4">
    <source>
        <dbReference type="Proteomes" id="UP000694888"/>
    </source>
</evidence>
<dbReference type="Gene3D" id="1.10.12.10">
    <property type="entry name" value="Lyase 2-enoyl-coa Hydratase, Chain A, domain 2"/>
    <property type="match status" value="1"/>
</dbReference>
<reference evidence="5" key="1">
    <citation type="submission" date="2025-08" db="UniProtKB">
        <authorList>
            <consortium name="RefSeq"/>
        </authorList>
    </citation>
    <scope>IDENTIFICATION</scope>
</reference>